<dbReference type="Pfam" id="PF01557">
    <property type="entry name" value="FAA_hydrolase"/>
    <property type="match status" value="1"/>
</dbReference>
<feature type="domain" description="Fumarylacetoacetase N-terminal" evidence="2">
    <location>
        <begin position="1"/>
        <end position="77"/>
    </location>
</feature>
<dbReference type="PANTHER" id="PTHR43211:SF1">
    <property type="entry name" value="BLL6422 PROTEIN"/>
    <property type="match status" value="1"/>
</dbReference>
<reference evidence="3 4" key="1">
    <citation type="submission" date="2017-04" db="EMBL/GenBank/DDBJ databases">
        <authorList>
            <person name="Afonso C.L."/>
            <person name="Miller P.J."/>
            <person name="Scott M.A."/>
            <person name="Spackman E."/>
            <person name="Goraichik I."/>
            <person name="Dimitrov K.M."/>
            <person name="Suarez D.L."/>
            <person name="Swayne D.E."/>
        </authorList>
    </citation>
    <scope>NUCLEOTIDE SEQUENCE [LARGE SCALE GENOMIC DNA]</scope>
    <source>
        <strain evidence="3 4">B5P</strain>
    </source>
</reference>
<dbReference type="InterPro" id="IPR041072">
    <property type="entry name" value="FAA_hydro_N"/>
</dbReference>
<dbReference type="Proteomes" id="UP000193083">
    <property type="component" value="Unassembled WGS sequence"/>
</dbReference>
<keyword evidence="4" id="KW-1185">Reference proteome</keyword>
<dbReference type="GO" id="GO:0016787">
    <property type="term" value="F:hydrolase activity"/>
    <property type="evidence" value="ECO:0007669"/>
    <property type="project" value="UniProtKB-KW"/>
</dbReference>
<dbReference type="OrthoDB" id="9775905at2"/>
<accession>A0A1X7NRD8</accession>
<dbReference type="Pfam" id="PF18288">
    <property type="entry name" value="FAA_hydro_N_2"/>
    <property type="match status" value="1"/>
</dbReference>
<evidence type="ECO:0000259" key="2">
    <source>
        <dbReference type="Pfam" id="PF18288"/>
    </source>
</evidence>
<dbReference type="PANTHER" id="PTHR43211">
    <property type="entry name" value="FUMARYLACETOACETATE HYDROLASE"/>
    <property type="match status" value="1"/>
</dbReference>
<dbReference type="InterPro" id="IPR011234">
    <property type="entry name" value="Fumarylacetoacetase-like_C"/>
</dbReference>
<feature type="domain" description="Fumarylacetoacetase-like C-terminal" evidence="1">
    <location>
        <begin position="81"/>
        <end position="332"/>
    </location>
</feature>
<keyword evidence="3" id="KW-0378">Hydrolase</keyword>
<sequence length="337" mass="36124">MKLASVRNGRRDGRLVVVSRDLTRCTDASYLVPTLQAALDDWRRIAPHLAALAESLEHGAVPSERFHEHDALSPLPRAYQWADASSFHNHVELVNKARGREVPESYRTEPMIYQGGSDAFLAPRESIPLADERWGLDFEGEVAVIVDDVPLGAEAATAREAIRLVVLVNDVSLRYLAAGELAKGFGFYQAKPSSAFSPVAVTPDELGEAWNGGKVHLPLSVDLNGKPFGRANAGVGMLFDFGEIIAHAAKTRPICAGSIFGSGTVSNKGDDGPGKPVSDGGVGYSCILEQRTVEKILSGSSVTPFMTAGDMVRIEMKDERGHSIFGAIEQTVAGLES</sequence>
<protein>
    <submittedName>
        <fullName evidence="3">Fumarylacetoacetate (FAA) hydrolase</fullName>
    </submittedName>
</protein>
<gene>
    <name evidence="3" type="ORF">SAMN02982922_2290</name>
</gene>
<evidence type="ECO:0000313" key="3">
    <source>
        <dbReference type="EMBL" id="SMH40252.1"/>
    </source>
</evidence>
<dbReference type="EMBL" id="FXBL01000004">
    <property type="protein sequence ID" value="SMH40252.1"/>
    <property type="molecule type" value="Genomic_DNA"/>
</dbReference>
<name>A0A1X7NRD8_9HYPH</name>
<evidence type="ECO:0000313" key="4">
    <source>
        <dbReference type="Proteomes" id="UP000193083"/>
    </source>
</evidence>
<proteinExistence type="predicted"/>
<dbReference type="RefSeq" id="WP_085464287.1">
    <property type="nucleotide sequence ID" value="NZ_FXBL01000004.1"/>
</dbReference>
<organism evidence="3 4">
    <name type="scientific">Mesorhizobium australicum</name>
    <dbReference type="NCBI Taxonomy" id="536018"/>
    <lineage>
        <taxon>Bacteria</taxon>
        <taxon>Pseudomonadati</taxon>
        <taxon>Pseudomonadota</taxon>
        <taxon>Alphaproteobacteria</taxon>
        <taxon>Hyphomicrobiales</taxon>
        <taxon>Phyllobacteriaceae</taxon>
        <taxon>Mesorhizobium</taxon>
    </lineage>
</organism>
<dbReference type="Gene3D" id="3.90.850.10">
    <property type="entry name" value="Fumarylacetoacetase-like, C-terminal domain"/>
    <property type="match status" value="1"/>
</dbReference>
<dbReference type="InterPro" id="IPR036663">
    <property type="entry name" value="Fumarylacetoacetase_C_sf"/>
</dbReference>
<dbReference type="AlphaFoldDB" id="A0A1X7NRD8"/>
<evidence type="ECO:0000259" key="1">
    <source>
        <dbReference type="Pfam" id="PF01557"/>
    </source>
</evidence>
<dbReference type="SUPFAM" id="SSF56529">
    <property type="entry name" value="FAH"/>
    <property type="match status" value="1"/>
</dbReference>